<feature type="compositionally biased region" description="Low complexity" evidence="7">
    <location>
        <begin position="195"/>
        <end position="206"/>
    </location>
</feature>
<dbReference type="AlphaFoldDB" id="A0A9Q1R4L4"/>
<reference evidence="10" key="1">
    <citation type="journal article" date="2023" name="Proc. Natl. Acad. Sci. U.S.A.">
        <title>Genomic and structural basis for evolution of tropane alkaloid biosynthesis.</title>
        <authorList>
            <person name="Wanga Y.-J."/>
            <person name="Taina T."/>
            <person name="Yua J.-Y."/>
            <person name="Lia J."/>
            <person name="Xua B."/>
            <person name="Chenc J."/>
            <person name="D'Auriad J.C."/>
            <person name="Huanga J.-P."/>
            <person name="Huanga S.-X."/>
        </authorList>
    </citation>
    <scope>NUCLEOTIDE SEQUENCE [LARGE SCALE GENOMIC DNA]</scope>
    <source>
        <strain evidence="10">cv. KIB-2019</strain>
    </source>
</reference>
<feature type="region of interest" description="Disordered" evidence="7">
    <location>
        <begin position="553"/>
        <end position="585"/>
    </location>
</feature>
<keyword evidence="2" id="KW-0677">Repeat</keyword>
<dbReference type="Gene3D" id="1.10.10.60">
    <property type="entry name" value="Homeodomain-like"/>
    <property type="match status" value="1"/>
</dbReference>
<comment type="subcellular location">
    <subcellularLocation>
        <location evidence="1">Nucleus</location>
    </subcellularLocation>
</comment>
<feature type="compositionally biased region" description="Basic and acidic residues" evidence="7">
    <location>
        <begin position="560"/>
        <end position="585"/>
    </location>
</feature>
<dbReference type="SUPFAM" id="SSF46689">
    <property type="entry name" value="Homeodomain-like"/>
    <property type="match status" value="1"/>
</dbReference>
<dbReference type="Proteomes" id="UP001152561">
    <property type="component" value="Unassembled WGS sequence"/>
</dbReference>
<dbReference type="OrthoDB" id="691673at2759"/>
<evidence type="ECO:0000313" key="9">
    <source>
        <dbReference type="EMBL" id="KAJ8542149.1"/>
    </source>
</evidence>
<dbReference type="PANTHER" id="PTHR21654:SF31">
    <property type="entry name" value="OS02G0104500 PROTEIN"/>
    <property type="match status" value="1"/>
</dbReference>
<proteinExistence type="predicted"/>
<evidence type="ECO:0000256" key="3">
    <source>
        <dbReference type="ARBA" id="ARBA00023015"/>
    </source>
</evidence>
<evidence type="ECO:0000256" key="6">
    <source>
        <dbReference type="ARBA" id="ARBA00023242"/>
    </source>
</evidence>
<comment type="caution">
    <text evidence="9">The sequence shown here is derived from an EMBL/GenBank/DDBJ whole genome shotgun (WGS) entry which is preliminary data.</text>
</comment>
<evidence type="ECO:0000259" key="8">
    <source>
        <dbReference type="PROSITE" id="PS50090"/>
    </source>
</evidence>
<accession>A0A9Q1R4L4</accession>
<dbReference type="Pfam" id="PF13837">
    <property type="entry name" value="Myb_DNA-bind_4"/>
    <property type="match status" value="1"/>
</dbReference>
<gene>
    <name evidence="9" type="ORF">K7X08_017015</name>
</gene>
<evidence type="ECO:0000256" key="1">
    <source>
        <dbReference type="ARBA" id="ARBA00004123"/>
    </source>
</evidence>
<protein>
    <recommendedName>
        <fullName evidence="8">Myb-like domain-containing protein</fullName>
    </recommendedName>
</protein>
<dbReference type="GO" id="GO:0006355">
    <property type="term" value="P:regulation of DNA-templated transcription"/>
    <property type="evidence" value="ECO:0007669"/>
    <property type="project" value="UniProtKB-ARBA"/>
</dbReference>
<keyword evidence="6" id="KW-0539">Nucleus</keyword>
<evidence type="ECO:0000256" key="7">
    <source>
        <dbReference type="SAM" id="MobiDB-lite"/>
    </source>
</evidence>
<feature type="compositionally biased region" description="Basic residues" evidence="7">
    <location>
        <begin position="337"/>
        <end position="346"/>
    </location>
</feature>
<feature type="compositionally biased region" description="Basic and acidic residues" evidence="7">
    <location>
        <begin position="324"/>
        <end position="336"/>
    </location>
</feature>
<evidence type="ECO:0000256" key="5">
    <source>
        <dbReference type="ARBA" id="ARBA00023163"/>
    </source>
</evidence>
<dbReference type="GO" id="GO:0000976">
    <property type="term" value="F:transcription cis-regulatory region binding"/>
    <property type="evidence" value="ECO:0007669"/>
    <property type="project" value="UniProtKB-ARBA"/>
</dbReference>
<dbReference type="CDD" id="cd12203">
    <property type="entry name" value="GT1"/>
    <property type="match status" value="1"/>
</dbReference>
<dbReference type="PROSITE" id="PS50090">
    <property type="entry name" value="MYB_LIKE"/>
    <property type="match status" value="1"/>
</dbReference>
<feature type="domain" description="Myb-like" evidence="8">
    <location>
        <begin position="450"/>
        <end position="515"/>
    </location>
</feature>
<sequence>MYFCSFKKSKSGKKAMQSGYEMAGIHHQRNQQQQQVEEQQQQQRFIVENASTSSPFSPSYHHFPHPLLQQIHHIPFTQQFFQYQQHPHYRSMLDHQQHQEIRLEPSPEGESNEVQSVSGTFFPLCFKLGMEGDSVSKASNGGGYEQEGGIRQEDALIRGSEGYCTQPRQTSLAVSHWWQNQEDSAIKQPFWKPLSAEFSNGNNNNSNERENKDIQEEDQEMYPPEEIHHHQQIIKSLEENKCRVLFGELEAIYATNADNTNAAATTTNIHRIASESVLSADNLPTNHNVSFPVAFNDSNQASVATTTTAAGIYIGSESASVGGREAEAEAEATRGEVHKRKRKKKAKELGTSDSMSGFFESLVKKLVNHQEDLHKRLVETIERLDEERIKREEAWRDQKLANLQKEEAARAHERTLAREATLVSYLEKLTGQKINFPQPIKNDEKSCSTLVKLNNKRWSQAEVEALVQIRTSLESKFQEPVGPKGVLWEEISNSMASMGFQRSARRCKEKWENMHKCIVKKTKEITREQFNSSTATIDFVNQGNDTVEHLATVNLPEGNNGEKDKHLNGEYKNGSGKEDMEELKE</sequence>
<evidence type="ECO:0000256" key="4">
    <source>
        <dbReference type="ARBA" id="ARBA00023125"/>
    </source>
</evidence>
<dbReference type="FunFam" id="1.10.10.60:FF:000061">
    <property type="entry name" value="Trihelix transcription factor GT-2"/>
    <property type="match status" value="1"/>
</dbReference>
<evidence type="ECO:0000256" key="2">
    <source>
        <dbReference type="ARBA" id="ARBA00022737"/>
    </source>
</evidence>
<feature type="region of interest" description="Disordered" evidence="7">
    <location>
        <begin position="194"/>
        <end position="216"/>
    </location>
</feature>
<name>A0A9Q1R4L4_9SOLA</name>
<dbReference type="InterPro" id="IPR009057">
    <property type="entry name" value="Homeodomain-like_sf"/>
</dbReference>
<dbReference type="InterPro" id="IPR044822">
    <property type="entry name" value="Myb_DNA-bind_4"/>
</dbReference>
<keyword evidence="10" id="KW-1185">Reference proteome</keyword>
<feature type="region of interest" description="Disordered" evidence="7">
    <location>
        <begin position="321"/>
        <end position="349"/>
    </location>
</feature>
<evidence type="ECO:0000313" key="10">
    <source>
        <dbReference type="Proteomes" id="UP001152561"/>
    </source>
</evidence>
<dbReference type="GO" id="GO:0010597">
    <property type="term" value="P:green leaf volatile biosynthetic process"/>
    <property type="evidence" value="ECO:0007669"/>
    <property type="project" value="UniProtKB-ARBA"/>
</dbReference>
<dbReference type="PANTHER" id="PTHR21654">
    <property type="entry name" value="FI21293P1"/>
    <property type="match status" value="1"/>
</dbReference>
<dbReference type="EMBL" id="JAJAGQ010000015">
    <property type="protein sequence ID" value="KAJ8542149.1"/>
    <property type="molecule type" value="Genomic_DNA"/>
</dbReference>
<keyword evidence="4" id="KW-0238">DNA-binding</keyword>
<organism evidence="9 10">
    <name type="scientific">Anisodus acutangulus</name>
    <dbReference type="NCBI Taxonomy" id="402998"/>
    <lineage>
        <taxon>Eukaryota</taxon>
        <taxon>Viridiplantae</taxon>
        <taxon>Streptophyta</taxon>
        <taxon>Embryophyta</taxon>
        <taxon>Tracheophyta</taxon>
        <taxon>Spermatophyta</taxon>
        <taxon>Magnoliopsida</taxon>
        <taxon>eudicotyledons</taxon>
        <taxon>Gunneridae</taxon>
        <taxon>Pentapetalae</taxon>
        <taxon>asterids</taxon>
        <taxon>lamiids</taxon>
        <taxon>Solanales</taxon>
        <taxon>Solanaceae</taxon>
        <taxon>Solanoideae</taxon>
        <taxon>Hyoscyameae</taxon>
        <taxon>Anisodus</taxon>
    </lineage>
</organism>
<dbReference type="InterPro" id="IPR001005">
    <property type="entry name" value="SANT/Myb"/>
</dbReference>
<dbReference type="GO" id="GO:0005634">
    <property type="term" value="C:nucleus"/>
    <property type="evidence" value="ECO:0007669"/>
    <property type="project" value="UniProtKB-SubCell"/>
</dbReference>
<keyword evidence="3" id="KW-0805">Transcription regulation</keyword>
<keyword evidence="5" id="KW-0804">Transcription</keyword>